<organism evidence="1 2">
    <name type="scientific">Mycobacterium kansasii</name>
    <dbReference type="NCBI Taxonomy" id="1768"/>
    <lineage>
        <taxon>Bacteria</taxon>
        <taxon>Bacillati</taxon>
        <taxon>Actinomycetota</taxon>
        <taxon>Actinomycetes</taxon>
        <taxon>Mycobacteriales</taxon>
        <taxon>Mycobacteriaceae</taxon>
        <taxon>Mycobacterium</taxon>
    </lineage>
</organism>
<name>A0A7G1I7Z0_MYCKA</name>
<proteinExistence type="predicted"/>
<evidence type="ECO:0000313" key="2">
    <source>
        <dbReference type="Proteomes" id="UP000516380"/>
    </source>
</evidence>
<gene>
    <name evidence="1" type="ORF">NIIDMKKI_23670</name>
</gene>
<sequence>MLARLASTQEAFRVWPRATTPDKGDYVKNMPKVAVLQHIPRTDKCLGSMSLAVFASNLAVDGSRNDSHLNWRSWRPVSEGVNQQQGGWHVRAGKAVVVGAPSVVDALAG</sequence>
<dbReference type="AlphaFoldDB" id="A0A7G1I7Z0"/>
<protein>
    <submittedName>
        <fullName evidence="1">Uncharacterized protein</fullName>
    </submittedName>
</protein>
<reference evidence="1 2" key="1">
    <citation type="submission" date="2020-07" db="EMBL/GenBank/DDBJ databases">
        <title>Mycobacterium kansasii (former subtype) with zoonotic potential isolated from diseased indoor pet cat, Japan.</title>
        <authorList>
            <person name="Fukano H."/>
            <person name="Terazono T."/>
            <person name="Hoshino Y."/>
        </authorList>
    </citation>
    <scope>NUCLEOTIDE SEQUENCE [LARGE SCALE GENOMIC DNA]</scope>
    <source>
        <strain evidence="1 2">Kuro-I</strain>
    </source>
</reference>
<keyword evidence="2" id="KW-1185">Reference proteome</keyword>
<dbReference type="Proteomes" id="UP000516380">
    <property type="component" value="Chromosome"/>
</dbReference>
<accession>A0A7G1I7Z0</accession>
<evidence type="ECO:0000313" key="1">
    <source>
        <dbReference type="EMBL" id="BCI87161.1"/>
    </source>
</evidence>
<dbReference type="EMBL" id="AP023343">
    <property type="protein sequence ID" value="BCI87161.1"/>
    <property type="molecule type" value="Genomic_DNA"/>
</dbReference>